<gene>
    <name evidence="2" type="ORF">PLEPLA_LOCUS21568</name>
</gene>
<evidence type="ECO:0000313" key="3">
    <source>
        <dbReference type="Proteomes" id="UP001153269"/>
    </source>
</evidence>
<organism evidence="2 3">
    <name type="scientific">Pleuronectes platessa</name>
    <name type="common">European plaice</name>
    <dbReference type="NCBI Taxonomy" id="8262"/>
    <lineage>
        <taxon>Eukaryota</taxon>
        <taxon>Metazoa</taxon>
        <taxon>Chordata</taxon>
        <taxon>Craniata</taxon>
        <taxon>Vertebrata</taxon>
        <taxon>Euteleostomi</taxon>
        <taxon>Actinopterygii</taxon>
        <taxon>Neopterygii</taxon>
        <taxon>Teleostei</taxon>
        <taxon>Neoteleostei</taxon>
        <taxon>Acanthomorphata</taxon>
        <taxon>Carangaria</taxon>
        <taxon>Pleuronectiformes</taxon>
        <taxon>Pleuronectoidei</taxon>
        <taxon>Pleuronectidae</taxon>
        <taxon>Pleuronectes</taxon>
    </lineage>
</organism>
<evidence type="ECO:0000313" key="2">
    <source>
        <dbReference type="EMBL" id="CAB1433477.1"/>
    </source>
</evidence>
<feature type="compositionally biased region" description="Polar residues" evidence="1">
    <location>
        <begin position="90"/>
        <end position="106"/>
    </location>
</feature>
<dbReference type="AlphaFoldDB" id="A0A9N7UN47"/>
<name>A0A9N7UN47_PLEPL</name>
<reference evidence="2" key="1">
    <citation type="submission" date="2020-03" db="EMBL/GenBank/DDBJ databases">
        <authorList>
            <person name="Weist P."/>
        </authorList>
    </citation>
    <scope>NUCLEOTIDE SEQUENCE</scope>
</reference>
<accession>A0A9N7UN47</accession>
<feature type="region of interest" description="Disordered" evidence="1">
    <location>
        <begin position="74"/>
        <end position="114"/>
    </location>
</feature>
<evidence type="ECO:0000256" key="1">
    <source>
        <dbReference type="SAM" id="MobiDB-lite"/>
    </source>
</evidence>
<dbReference type="EMBL" id="CADEAL010001558">
    <property type="protein sequence ID" value="CAB1433477.1"/>
    <property type="molecule type" value="Genomic_DNA"/>
</dbReference>
<protein>
    <submittedName>
        <fullName evidence="2">Uncharacterized protein</fullName>
    </submittedName>
</protein>
<dbReference type="Proteomes" id="UP001153269">
    <property type="component" value="Unassembled WGS sequence"/>
</dbReference>
<keyword evidence="3" id="KW-1185">Reference proteome</keyword>
<sequence>MEERAGSEWNPQQLANQDTNTFLSPKRMLWPAMAAKVAAPQLFMHRWADIVVALLPPTRGSKRVAGRVGAALVQPDGKTGGSSEGKKLRSFSSDGRTMVLSRSSPRWGQGGPPGVCDRPLHEPTQIIDNMVLQQQGLPGAEAAQKASCGIHMCLMRQVAACKWRESQGFGSMLNIQIFNSSHPDVTEPRPFFSLCMAQIIHQLTHASQRVSSTVLTPMRVLAVSCLAVKSLNKSVCDRGEVEEERKERQWTATGESVSISCRWSRDAAQPLLVLLLLLLLRKTEWQKRSEH</sequence>
<comment type="caution">
    <text evidence="2">The sequence shown here is derived from an EMBL/GenBank/DDBJ whole genome shotgun (WGS) entry which is preliminary data.</text>
</comment>
<proteinExistence type="predicted"/>